<dbReference type="RefSeq" id="XP_004358115.1">
    <property type="nucleotide sequence ID" value="XM_004358058.1"/>
</dbReference>
<dbReference type="GO" id="GO:0002181">
    <property type="term" value="P:cytoplasmic translation"/>
    <property type="evidence" value="ECO:0007669"/>
    <property type="project" value="TreeGrafter"/>
</dbReference>
<proteinExistence type="inferred from homology"/>
<evidence type="ECO:0000313" key="10">
    <source>
        <dbReference type="Proteomes" id="UP000007797"/>
    </source>
</evidence>
<evidence type="ECO:0000256" key="1">
    <source>
        <dbReference type="ARBA" id="ARBA00001947"/>
    </source>
</evidence>
<dbReference type="InterPro" id="IPR043140">
    <property type="entry name" value="Ribosomal_uS14_sf"/>
</dbReference>
<accession>F4PWW6</accession>
<keyword evidence="4" id="KW-0699">rRNA-binding</keyword>
<comment type="similarity">
    <text evidence="2">Belongs to the universal ribosomal protein uS14 family.</text>
</comment>
<protein>
    <recommendedName>
        <fullName evidence="11">40S ribosomal protein S29</fullName>
    </recommendedName>
</protein>
<dbReference type="PROSITE" id="PS00527">
    <property type="entry name" value="RIBOSOMAL_S14"/>
    <property type="match status" value="1"/>
</dbReference>
<dbReference type="GeneID" id="14872283"/>
<sequence>MARELWLTHPGNYGPGSRQCRKCGNHHGLIRKYGLNMCRRCFRESANAIGFHKLSSLSSNQSISTTTLEELHQSIYSTFNKYWDKQLNDQATTWISISVWVYYKSRQALFEGDDQSVIYHVKKFVSTSNSFKDLQGKALDTFEIILKQQEKDVPLNDSTMCSKIVSSGKLVVRLSDPAASEDSQQDVNQFVWVTYQGEQKRVMVNDDEDFILTVLKSFHVPESLLRASSLVQDEKGNTYTAKNSSEDTNRVLSTQNIQNDINVMEGRNLSTLDTIKWYPLVPIKPDDKVTGDLRLKIRFDKEKAEKDKNPFIKAIKDHDLVAFEHLLAKPKIDINVCDTEGVPATHLIAVFKYNIKRYSRKYTITFICTN</sequence>
<organism evidence="9 10">
    <name type="scientific">Cavenderia fasciculata</name>
    <name type="common">Slime mold</name>
    <name type="synonym">Dictyostelium fasciculatum</name>
    <dbReference type="NCBI Taxonomy" id="261658"/>
    <lineage>
        <taxon>Eukaryota</taxon>
        <taxon>Amoebozoa</taxon>
        <taxon>Evosea</taxon>
        <taxon>Eumycetozoa</taxon>
        <taxon>Dictyostelia</taxon>
        <taxon>Acytosteliales</taxon>
        <taxon>Cavenderiaceae</taxon>
        <taxon>Cavenderia</taxon>
    </lineage>
</organism>
<keyword evidence="5" id="KW-0862">Zinc</keyword>
<reference evidence="10" key="1">
    <citation type="journal article" date="2011" name="Genome Res.">
        <title>Phylogeny-wide analysis of social amoeba genomes highlights ancient origins for complex intercellular communication.</title>
        <authorList>
            <person name="Heidel A.J."/>
            <person name="Lawal H.M."/>
            <person name="Felder M."/>
            <person name="Schilde C."/>
            <person name="Helps N.R."/>
            <person name="Tunggal B."/>
            <person name="Rivero F."/>
            <person name="John U."/>
            <person name="Schleicher M."/>
            <person name="Eichinger L."/>
            <person name="Platzer M."/>
            <person name="Noegel A.A."/>
            <person name="Schaap P."/>
            <person name="Gloeckner G."/>
        </authorList>
    </citation>
    <scope>NUCLEOTIDE SEQUENCE [LARGE SCALE GENOMIC DNA]</scope>
    <source>
        <strain evidence="10">SH3</strain>
    </source>
</reference>
<dbReference type="InterPro" id="IPR001209">
    <property type="entry name" value="Ribosomal_uS14"/>
</dbReference>
<dbReference type="Proteomes" id="UP000007797">
    <property type="component" value="Unassembled WGS sequence"/>
</dbReference>
<keyword evidence="10" id="KW-1185">Reference proteome</keyword>
<gene>
    <name evidence="9" type="ORF">DFA_06869</name>
</gene>
<keyword evidence="7" id="KW-0689">Ribosomal protein</keyword>
<evidence type="ECO:0000256" key="2">
    <source>
        <dbReference type="ARBA" id="ARBA00009083"/>
    </source>
</evidence>
<dbReference type="HAMAP" id="MF_01364_A">
    <property type="entry name" value="Ribosomal_uS14_2_A"/>
    <property type="match status" value="1"/>
</dbReference>
<evidence type="ECO:0000256" key="5">
    <source>
        <dbReference type="ARBA" id="ARBA00022833"/>
    </source>
</evidence>
<name>F4PWW6_CACFS</name>
<dbReference type="Gene3D" id="4.10.830.10">
    <property type="entry name" value="30s Ribosomal Protein S14, Chain N"/>
    <property type="match status" value="1"/>
</dbReference>
<dbReference type="NCBIfam" id="NF004424">
    <property type="entry name" value="PRK05766.1"/>
    <property type="match status" value="1"/>
</dbReference>
<dbReference type="OrthoDB" id="24570at2759"/>
<keyword evidence="3" id="KW-0479">Metal-binding</keyword>
<evidence type="ECO:0000256" key="6">
    <source>
        <dbReference type="ARBA" id="ARBA00022884"/>
    </source>
</evidence>
<evidence type="ECO:0000256" key="7">
    <source>
        <dbReference type="ARBA" id="ARBA00022980"/>
    </source>
</evidence>
<evidence type="ECO:0008006" key="11">
    <source>
        <dbReference type="Google" id="ProtNLM"/>
    </source>
</evidence>
<dbReference type="GO" id="GO:0019843">
    <property type="term" value="F:rRNA binding"/>
    <property type="evidence" value="ECO:0007669"/>
    <property type="project" value="UniProtKB-KW"/>
</dbReference>
<keyword evidence="6" id="KW-0694">RNA-binding</keyword>
<dbReference type="KEGG" id="dfa:DFA_06869"/>
<dbReference type="FunFam" id="4.10.830.10:FF:000002">
    <property type="entry name" value="40S ribosomal protein S29"/>
    <property type="match status" value="1"/>
</dbReference>
<evidence type="ECO:0000313" key="9">
    <source>
        <dbReference type="EMBL" id="EGG19769.1"/>
    </source>
</evidence>
<dbReference type="GO" id="GO:0022627">
    <property type="term" value="C:cytosolic small ribosomal subunit"/>
    <property type="evidence" value="ECO:0007669"/>
    <property type="project" value="TreeGrafter"/>
</dbReference>
<dbReference type="InterPro" id="IPR039744">
    <property type="entry name" value="RIbosomal_uS14_euk_arc"/>
</dbReference>
<dbReference type="PANTHER" id="PTHR12010:SF2">
    <property type="entry name" value="40S RIBOSOMAL PROTEIN S29"/>
    <property type="match status" value="1"/>
</dbReference>
<evidence type="ECO:0000256" key="4">
    <source>
        <dbReference type="ARBA" id="ARBA00022730"/>
    </source>
</evidence>
<comment type="cofactor">
    <cofactor evidence="1">
        <name>Zn(2+)</name>
        <dbReference type="ChEBI" id="CHEBI:29105"/>
    </cofactor>
</comment>
<dbReference type="GO" id="GO:0008270">
    <property type="term" value="F:zinc ion binding"/>
    <property type="evidence" value="ECO:0007669"/>
    <property type="project" value="InterPro"/>
</dbReference>
<dbReference type="InterPro" id="IPR018271">
    <property type="entry name" value="Ribosomal_uS14_CS"/>
</dbReference>
<dbReference type="EMBL" id="GL883013">
    <property type="protein sequence ID" value="EGG19769.1"/>
    <property type="molecule type" value="Genomic_DNA"/>
</dbReference>
<keyword evidence="8" id="KW-0687">Ribonucleoprotein</keyword>
<dbReference type="Pfam" id="PF00253">
    <property type="entry name" value="Ribosomal_S14"/>
    <property type="match status" value="1"/>
</dbReference>
<dbReference type="AlphaFoldDB" id="F4PWW6"/>
<dbReference type="InterPro" id="IPR023676">
    <property type="entry name" value="Ribosomal_uS14_arc"/>
</dbReference>
<evidence type="ECO:0000256" key="3">
    <source>
        <dbReference type="ARBA" id="ARBA00022723"/>
    </source>
</evidence>
<dbReference type="GO" id="GO:0003735">
    <property type="term" value="F:structural constituent of ribosome"/>
    <property type="evidence" value="ECO:0007669"/>
    <property type="project" value="InterPro"/>
</dbReference>
<evidence type="ECO:0000256" key="8">
    <source>
        <dbReference type="ARBA" id="ARBA00023274"/>
    </source>
</evidence>
<dbReference type="PANTHER" id="PTHR12010">
    <property type="entry name" value="40S RIBOSOMAL PROTEIN S29"/>
    <property type="match status" value="1"/>
</dbReference>
<dbReference type="STRING" id="1054147.F4PWW6"/>